<accession>A0ABT6RWJ0</accession>
<proteinExistence type="predicted"/>
<dbReference type="Proteomes" id="UP001224661">
    <property type="component" value="Unassembled WGS sequence"/>
</dbReference>
<evidence type="ECO:0000256" key="1">
    <source>
        <dbReference type="ARBA" id="ARBA00023125"/>
    </source>
</evidence>
<dbReference type="InterPro" id="IPR055370">
    <property type="entry name" value="Lsr2_DNA-bd"/>
</dbReference>
<feature type="region of interest" description="Disordered" evidence="2">
    <location>
        <begin position="135"/>
        <end position="174"/>
    </location>
</feature>
<evidence type="ECO:0000313" key="5">
    <source>
        <dbReference type="Proteomes" id="UP001224661"/>
    </source>
</evidence>
<name>A0ABT6RWJ0_9ACTN</name>
<reference evidence="4 5" key="1">
    <citation type="submission" date="2023-05" db="EMBL/GenBank/DDBJ databases">
        <title>Draft genome sequence of Streptomyces sp. B-S-A8 isolated from a cave soil in Thailand.</title>
        <authorList>
            <person name="Chamroensaksri N."/>
            <person name="Muangham S."/>
        </authorList>
    </citation>
    <scope>NUCLEOTIDE SEQUENCE [LARGE SCALE GENOMIC DNA]</scope>
    <source>
        <strain evidence="4 5">B-S-A8</strain>
    </source>
</reference>
<comment type="caution">
    <text evidence="4">The sequence shown here is derived from an EMBL/GenBank/DDBJ whole genome shotgun (WGS) entry which is preliminary data.</text>
</comment>
<evidence type="ECO:0000259" key="3">
    <source>
        <dbReference type="Pfam" id="PF23359"/>
    </source>
</evidence>
<dbReference type="EMBL" id="JASCIR010000019">
    <property type="protein sequence ID" value="MDI3388747.1"/>
    <property type="molecule type" value="Genomic_DNA"/>
</dbReference>
<dbReference type="Pfam" id="PF23359">
    <property type="entry name" value="Lsr2_DNA-bd"/>
    <property type="match status" value="1"/>
</dbReference>
<feature type="domain" description="Lsr2 DNA-binding" evidence="3">
    <location>
        <begin position="160"/>
        <end position="193"/>
    </location>
</feature>
<dbReference type="RefSeq" id="WP_282515193.1">
    <property type="nucleotide sequence ID" value="NZ_JASCIR010000019.1"/>
</dbReference>
<feature type="compositionally biased region" description="Pro residues" evidence="2">
    <location>
        <begin position="138"/>
        <end position="156"/>
    </location>
</feature>
<dbReference type="Gene3D" id="4.10.320.10">
    <property type="entry name" value="E3-binding domain"/>
    <property type="match status" value="1"/>
</dbReference>
<sequence>MQLPDDYKELASAYGPGRFADYLQLYHPHGNTQYVDLAGPMPARIRSQLQSDYDQGTYPVPYDPRHLFTMGVTDNGEYLFWITEPQDAPDNWRIAVNEARGPRWFTYDGTVTGFLVSVLSGETAVPQFPRGLLEPAPRFVPSPPSAGNSPPLPPPARTSVDTNEIREWGRANGYEVPQRGRIPAAVLRAWEQAHRGDES</sequence>
<evidence type="ECO:0000256" key="2">
    <source>
        <dbReference type="SAM" id="MobiDB-lite"/>
    </source>
</evidence>
<protein>
    <submittedName>
        <fullName evidence="4">Lsr2 family protein</fullName>
    </submittedName>
</protein>
<evidence type="ECO:0000313" key="4">
    <source>
        <dbReference type="EMBL" id="MDI3388747.1"/>
    </source>
</evidence>
<keyword evidence="1" id="KW-0238">DNA-binding</keyword>
<gene>
    <name evidence="4" type="ORF">QIS99_21500</name>
</gene>
<keyword evidence="5" id="KW-1185">Reference proteome</keyword>
<organism evidence="4 5">
    <name type="scientific">Streptomyces solicavernae</name>
    <dbReference type="NCBI Taxonomy" id="3043614"/>
    <lineage>
        <taxon>Bacteria</taxon>
        <taxon>Bacillati</taxon>
        <taxon>Actinomycetota</taxon>
        <taxon>Actinomycetes</taxon>
        <taxon>Kitasatosporales</taxon>
        <taxon>Streptomycetaceae</taxon>
        <taxon>Streptomyces</taxon>
    </lineage>
</organism>
<dbReference type="InterPro" id="IPR036625">
    <property type="entry name" value="E3-bd_dom_sf"/>
</dbReference>